<dbReference type="GO" id="GO:0004553">
    <property type="term" value="F:hydrolase activity, hydrolyzing O-glycosyl compounds"/>
    <property type="evidence" value="ECO:0007669"/>
    <property type="project" value="InterPro"/>
</dbReference>
<dbReference type="GO" id="GO:0005975">
    <property type="term" value="P:carbohydrate metabolic process"/>
    <property type="evidence" value="ECO:0007669"/>
    <property type="project" value="InterPro"/>
</dbReference>
<dbReference type="Proteomes" id="UP000032746">
    <property type="component" value="Chromosome"/>
</dbReference>
<feature type="domain" description="Chitin-binding type-3" evidence="2">
    <location>
        <begin position="187"/>
        <end position="230"/>
    </location>
</feature>
<proteinExistence type="predicted"/>
<dbReference type="PATRIC" id="fig|470.1345.peg.1385"/>
<reference evidence="4" key="2">
    <citation type="submission" date="2015-03" db="EMBL/GenBank/DDBJ databases">
        <authorList>
            <person name="Gallagher L.A."/>
            <person name="Hayden H.S."/>
            <person name="Weiss E.J."/>
            <person name="Hager K.R."/>
            <person name="Ramage E."/>
            <person name="Radey M.R."/>
            <person name="Bydalek R."/>
            <person name="Manoil C."/>
            <person name="Miller S.I."/>
            <person name="Brittnacher M.J."/>
        </authorList>
    </citation>
    <scope>NUCLEOTIDE SEQUENCE [LARGE SCALE GENOMIC DNA]</scope>
    <source>
        <strain evidence="4">AB5075-UW</strain>
    </source>
</reference>
<dbReference type="EMBL" id="CP008706">
    <property type="protein sequence ID" value="AKA31170.1"/>
    <property type="molecule type" value="Genomic_DNA"/>
</dbReference>
<dbReference type="SUPFAM" id="SSF51055">
    <property type="entry name" value="Carbohydrate binding domain"/>
    <property type="match status" value="1"/>
</dbReference>
<reference evidence="3 4" key="1">
    <citation type="journal article" date="2015" name="J. Bacteriol.">
        <title>Resources for Genetic and Genomic Analysis of Emerging Pathogen Acinetobacter baumannii.</title>
        <authorList>
            <person name="Gallagher L.A."/>
            <person name="Ramage E."/>
            <person name="Weiss E.J."/>
            <person name="Radey M."/>
            <person name="Hayden H.S."/>
            <person name="Held K.G."/>
            <person name="Huse H.K."/>
            <person name="Zurawski D.V."/>
            <person name="Brittnacher M.J."/>
            <person name="Manoil C."/>
        </authorList>
    </citation>
    <scope>NUCLEOTIDE SEQUENCE [LARGE SCALE GENOMIC DNA]</scope>
    <source>
        <strain evidence="3 4">AB5075-UW</strain>
    </source>
</reference>
<name>A0A0D5YFV9_ACIBA</name>
<dbReference type="GO" id="GO:0005576">
    <property type="term" value="C:extracellular region"/>
    <property type="evidence" value="ECO:0007669"/>
    <property type="project" value="InterPro"/>
</dbReference>
<dbReference type="SMART" id="SM00495">
    <property type="entry name" value="ChtBD3"/>
    <property type="match status" value="1"/>
</dbReference>
<evidence type="ECO:0000256" key="1">
    <source>
        <dbReference type="ARBA" id="ARBA00022801"/>
    </source>
</evidence>
<accession>A0A0D5YFV9</accession>
<dbReference type="Gene3D" id="2.10.10.20">
    <property type="entry name" value="Carbohydrate-binding module superfamily 5/12"/>
    <property type="match status" value="1"/>
</dbReference>
<dbReference type="GO" id="GO:0030246">
    <property type="term" value="F:carbohydrate binding"/>
    <property type="evidence" value="ECO:0007669"/>
    <property type="project" value="InterPro"/>
</dbReference>
<keyword evidence="1" id="KW-0378">Hydrolase</keyword>
<dbReference type="InterPro" id="IPR058003">
    <property type="entry name" value="Phage_gp12"/>
</dbReference>
<dbReference type="InterPro" id="IPR003610">
    <property type="entry name" value="CBM5/12"/>
</dbReference>
<organism evidence="3 4">
    <name type="scientific">Acinetobacter baumannii</name>
    <dbReference type="NCBI Taxonomy" id="470"/>
    <lineage>
        <taxon>Bacteria</taxon>
        <taxon>Pseudomonadati</taxon>
        <taxon>Pseudomonadota</taxon>
        <taxon>Gammaproteobacteria</taxon>
        <taxon>Moraxellales</taxon>
        <taxon>Moraxellaceae</taxon>
        <taxon>Acinetobacter</taxon>
        <taxon>Acinetobacter calcoaceticus/baumannii complex</taxon>
    </lineage>
</organism>
<dbReference type="CDD" id="cd12215">
    <property type="entry name" value="ChiC_BD"/>
    <property type="match status" value="1"/>
</dbReference>
<sequence length="697" mass="76729">MGALLMRQWILKNNLSSGELSPLLWTRTDIQQYANGAKKLLNALPLVEGGAKKRPGTKFRSIFAGALRLIPFIANSENTYLLILGVSFLKVYNPRTYAVVYETVTPYNTAQKVREVQYAHTKYRMYFVQGDTPVQRLLCSADFTNWQFAAFTFGVNPNDELGSTPNVALSPSGTEVGKVISLTASSFPNWSNTETYLTGDRVIHNSKTWRATADNKGVEPSATTPEWEEVTNEAANVFTPASVGSIVEINGGQVKITEYVDPSRVNGEVLVKLTSDVQAIAKSWVLKSIAFSAEAGYPKAVCFFKQRLVFANTKTSPNQMWFSRIGDDGNFLETTQDADAFSIASSSAQSDNILHLSQRGGVVALTGGAEFLINSQGPLTPASAQIDEHTSYGVQANVKPCRVGNELLFVQRGGERLRAMSYRYEVDGLVSPELSQIAPHIPENHAGIKELTFQQTPNSIVWIVMGDGAVSSITLNRDQEMNAWAQHDFGGQVLSICALPTGLGEDQCFMLTNRNGSTVLEEFSESAQSNCEFDINVTNGVGSILNLDIQVLDNPLINFNNADGYFYSTYTTDGTNIKLSNTDLTQTIHLGQPFKAEIDLLPPDFSQVPTTAMFHKIQVHEMAIFLNASVGGYINGQELSTKYYNQSAFVNLPYTGYVLDSFVGWQELHELEVKITHDKPMPLHMQSISMLVSINEK</sequence>
<evidence type="ECO:0000259" key="2">
    <source>
        <dbReference type="SMART" id="SM00495"/>
    </source>
</evidence>
<evidence type="ECO:0000313" key="3">
    <source>
        <dbReference type="EMBL" id="AKA31170.1"/>
    </source>
</evidence>
<dbReference type="Pfam" id="PF25675">
    <property type="entry name" value="Phage_nozzle"/>
    <property type="match status" value="1"/>
</dbReference>
<gene>
    <name evidence="3" type="ORF">ABUW_1426</name>
</gene>
<protein>
    <recommendedName>
        <fullName evidence="2">Chitin-binding type-3 domain-containing protein</fullName>
    </recommendedName>
</protein>
<evidence type="ECO:0000313" key="4">
    <source>
        <dbReference type="Proteomes" id="UP000032746"/>
    </source>
</evidence>
<dbReference type="AlphaFoldDB" id="A0A0D5YFV9"/>
<dbReference type="InterPro" id="IPR036573">
    <property type="entry name" value="CBM_sf_5/12"/>
</dbReference>